<evidence type="ECO:0000313" key="2">
    <source>
        <dbReference type="Proteomes" id="UP001055879"/>
    </source>
</evidence>
<keyword evidence="2" id="KW-1185">Reference proteome</keyword>
<evidence type="ECO:0000313" key="1">
    <source>
        <dbReference type="EMBL" id="KAI3702105.1"/>
    </source>
</evidence>
<dbReference type="Proteomes" id="UP001055879">
    <property type="component" value="Linkage Group LG09"/>
</dbReference>
<comment type="caution">
    <text evidence="1">The sequence shown here is derived from an EMBL/GenBank/DDBJ whole genome shotgun (WGS) entry which is preliminary data.</text>
</comment>
<accession>A0ACB8ZXK6</accession>
<protein>
    <submittedName>
        <fullName evidence="1">Uncharacterized protein</fullName>
    </submittedName>
</protein>
<organism evidence="1 2">
    <name type="scientific">Arctium lappa</name>
    <name type="common">Greater burdock</name>
    <name type="synonym">Lappa major</name>
    <dbReference type="NCBI Taxonomy" id="4217"/>
    <lineage>
        <taxon>Eukaryota</taxon>
        <taxon>Viridiplantae</taxon>
        <taxon>Streptophyta</taxon>
        <taxon>Embryophyta</taxon>
        <taxon>Tracheophyta</taxon>
        <taxon>Spermatophyta</taxon>
        <taxon>Magnoliopsida</taxon>
        <taxon>eudicotyledons</taxon>
        <taxon>Gunneridae</taxon>
        <taxon>Pentapetalae</taxon>
        <taxon>asterids</taxon>
        <taxon>campanulids</taxon>
        <taxon>Asterales</taxon>
        <taxon>Asteraceae</taxon>
        <taxon>Carduoideae</taxon>
        <taxon>Cardueae</taxon>
        <taxon>Arctiinae</taxon>
        <taxon>Arctium</taxon>
    </lineage>
</organism>
<reference evidence="1 2" key="2">
    <citation type="journal article" date="2022" name="Mol. Ecol. Resour.">
        <title>The genomes of chicory, endive, great burdock and yacon provide insights into Asteraceae paleo-polyploidization history and plant inulin production.</title>
        <authorList>
            <person name="Fan W."/>
            <person name="Wang S."/>
            <person name="Wang H."/>
            <person name="Wang A."/>
            <person name="Jiang F."/>
            <person name="Liu H."/>
            <person name="Zhao H."/>
            <person name="Xu D."/>
            <person name="Zhang Y."/>
        </authorList>
    </citation>
    <scope>NUCLEOTIDE SEQUENCE [LARGE SCALE GENOMIC DNA]</scope>
    <source>
        <strain evidence="2">cv. Niubang</strain>
    </source>
</reference>
<proteinExistence type="predicted"/>
<name>A0ACB8ZXK6_ARCLA</name>
<gene>
    <name evidence="1" type="ORF">L6452_27789</name>
</gene>
<sequence>MDGTFNQTKPLDLLVGSRVWLSFDPRSATDRWPIVFLERVVSKLFNQDFSEAVSFLLSSGEFDVPWVTTPGSTVRFLSGTCVSGKGFTNYVVLGDDVVIADENVVTRYKESLDLLQVVISKEKSLISRSGSAEFTNNFRVRDLIVDISPYSIKALLNTFHPYGLMAVAHRYSVRDFRLLCRLGGAGYRVLARLDHRRPRRPEAHGHLVRLLRANLKPQELVFPPDELFETEESRDFLEYSLLYGWMRKWLNYLKWYHLTALSPWVTLEELFSGPVVSHSWRMVAVSPKILSLSEDIVHWGTIEPMVSTSLLGKGFPGDSSGSCALEVDMIGCLSAHGRDMRERPCLSAFKGFLLACLLSKLFDPALL</sequence>
<dbReference type="EMBL" id="CM042055">
    <property type="protein sequence ID" value="KAI3702105.1"/>
    <property type="molecule type" value="Genomic_DNA"/>
</dbReference>
<reference evidence="2" key="1">
    <citation type="journal article" date="2022" name="Mol. Ecol. Resour.">
        <title>The genomes of chicory, endive, great burdock and yacon provide insights into Asteraceae palaeo-polyploidization history and plant inulin production.</title>
        <authorList>
            <person name="Fan W."/>
            <person name="Wang S."/>
            <person name="Wang H."/>
            <person name="Wang A."/>
            <person name="Jiang F."/>
            <person name="Liu H."/>
            <person name="Zhao H."/>
            <person name="Xu D."/>
            <person name="Zhang Y."/>
        </authorList>
    </citation>
    <scope>NUCLEOTIDE SEQUENCE [LARGE SCALE GENOMIC DNA]</scope>
    <source>
        <strain evidence="2">cv. Niubang</strain>
    </source>
</reference>